<gene>
    <name evidence="2" type="ORF">DSM104443_01069</name>
</gene>
<organism evidence="2 3">
    <name type="scientific">Usitatibacter rugosus</name>
    <dbReference type="NCBI Taxonomy" id="2732067"/>
    <lineage>
        <taxon>Bacteria</taxon>
        <taxon>Pseudomonadati</taxon>
        <taxon>Pseudomonadota</taxon>
        <taxon>Betaproteobacteria</taxon>
        <taxon>Nitrosomonadales</taxon>
        <taxon>Usitatibacteraceae</taxon>
        <taxon>Usitatibacter</taxon>
    </lineage>
</organism>
<dbReference type="EMBL" id="CP053069">
    <property type="protein sequence ID" value="QJR10018.1"/>
    <property type="molecule type" value="Genomic_DNA"/>
</dbReference>
<dbReference type="Proteomes" id="UP000501534">
    <property type="component" value="Chromosome"/>
</dbReference>
<proteinExistence type="predicted"/>
<feature type="chain" id="PRO_5027051234" evidence="1">
    <location>
        <begin position="22"/>
        <end position="154"/>
    </location>
</feature>
<reference evidence="2 3" key="1">
    <citation type="submission" date="2020-04" db="EMBL/GenBank/DDBJ databases">
        <title>Usitatibacter rugosus gen. nov., sp. nov. and Usitatibacter palustris sp. nov., novel members of Usitatibacteraceae fam. nov. within the order Nitrosomonadales isolated from soil.</title>
        <authorList>
            <person name="Huber K.J."/>
            <person name="Neumann-Schaal M."/>
            <person name="Geppert A."/>
            <person name="Luckner M."/>
            <person name="Wanner G."/>
            <person name="Overmann J."/>
        </authorList>
    </citation>
    <scope>NUCLEOTIDE SEQUENCE [LARGE SCALE GENOMIC DNA]</scope>
    <source>
        <strain evidence="2 3">0125_3</strain>
    </source>
</reference>
<feature type="signal peptide" evidence="1">
    <location>
        <begin position="1"/>
        <end position="21"/>
    </location>
</feature>
<sequence length="154" mass="16554">MKTTIRIVGALAMAWAVDASADWTPCAKEGEICRFQGQREVSYGAGKSWFVKVYSGGVKCDSAHFGGDPAQGTHKTCRMRPVAAPQQPQVEITSAWKKCAGEGGMCKFNGQKRVAFGTDGKYRQRVFSNGTKCTNEAFGGDPVPGRVKVCLLSP</sequence>
<dbReference type="RefSeq" id="WP_171090212.1">
    <property type="nucleotide sequence ID" value="NZ_CP053069.1"/>
</dbReference>
<name>A0A6M4GT43_9PROT</name>
<evidence type="ECO:0000313" key="3">
    <source>
        <dbReference type="Proteomes" id="UP000501534"/>
    </source>
</evidence>
<accession>A0A6M4GT43</accession>
<dbReference type="AlphaFoldDB" id="A0A6M4GT43"/>
<dbReference type="KEGG" id="uru:DSM104443_01069"/>
<keyword evidence="3" id="KW-1185">Reference proteome</keyword>
<evidence type="ECO:0000313" key="2">
    <source>
        <dbReference type="EMBL" id="QJR10018.1"/>
    </source>
</evidence>
<evidence type="ECO:0000256" key="1">
    <source>
        <dbReference type="SAM" id="SignalP"/>
    </source>
</evidence>
<protein>
    <submittedName>
        <fullName evidence="2">Uncharacterized protein</fullName>
    </submittedName>
</protein>
<keyword evidence="1" id="KW-0732">Signal</keyword>